<gene>
    <name evidence="3" type="ORF">CMC5_077150</name>
</gene>
<dbReference type="Pfam" id="PF09994">
    <property type="entry name" value="T6SS_Tle1-like_cat"/>
    <property type="match status" value="1"/>
</dbReference>
<reference evidence="3 4" key="1">
    <citation type="submission" date="2015-07" db="EMBL/GenBank/DDBJ databases">
        <title>Genome analysis of myxobacterium Chondromyces crocatus Cm c5 reveals a high potential for natural compound synthesis and the genetic basis for the loss of fruiting body formation.</title>
        <authorList>
            <person name="Zaburannyi N."/>
            <person name="Bunk B."/>
            <person name="Maier J."/>
            <person name="Overmann J."/>
            <person name="Mueller R."/>
        </authorList>
    </citation>
    <scope>NUCLEOTIDE SEQUENCE [LARGE SCALE GENOMIC DNA]</scope>
    <source>
        <strain evidence="3 4">Cm c5</strain>
    </source>
</reference>
<dbReference type="OrthoDB" id="5445630at2"/>
<dbReference type="Proteomes" id="UP000067626">
    <property type="component" value="Chromosome"/>
</dbReference>
<evidence type="ECO:0000256" key="1">
    <source>
        <dbReference type="SAM" id="MobiDB-lite"/>
    </source>
</evidence>
<sequence length="451" mass="50597">MSAAERAIDNMTKAQAMPRIAPSGTAECPVGRVRIGVFFDGTNNSKQRDENVDARNPGTAENAPTNVVKLFQVYKTEGTVLKPIYHHGVGTDSHANGEGSSNTAYDWRGNAFGGGGKARVLWGLKQLEDFYSNNNNHLAKEKQYDTYGFSRGAAIARDFVNSVKTIGINNLQKRNGWKYRTVGRVVIREPAYEHHKGIVPTFLGVFDTVASFGLGGLDIGNDLAGYNLFVDHTYVERTVHMAAEDEIRSNFPLSSLFMDPADKNGFWASTRRAYQEPQDYKATMIELFYPGAHSDVGGGYIITPAIPAKPARTEYRAGPRGMPYKVTIPAEPYVPPKQPELALIPLRDMYKASKRAEVPLNNLTVSVPGDLEGWYNEYDGYRAGRPYAIGKQYIQMFPSKEYRTMYYDERDKLPAMINLKIHYIHDSRWGHDKFLGRKQRTVLYMGPQPKK</sequence>
<feature type="domain" description="T6SS Phospholipase effector Tle1-like catalytic" evidence="2">
    <location>
        <begin position="35"/>
        <end position="300"/>
    </location>
</feature>
<evidence type="ECO:0000313" key="3">
    <source>
        <dbReference type="EMBL" id="AKT43483.1"/>
    </source>
</evidence>
<evidence type="ECO:0000259" key="2">
    <source>
        <dbReference type="Pfam" id="PF09994"/>
    </source>
</evidence>
<keyword evidence="4" id="KW-1185">Reference proteome</keyword>
<dbReference type="PANTHER" id="PTHR33840">
    <property type="match status" value="1"/>
</dbReference>
<feature type="region of interest" description="Disordered" evidence="1">
    <location>
        <begin position="41"/>
        <end position="61"/>
    </location>
</feature>
<dbReference type="EMBL" id="CP012159">
    <property type="protein sequence ID" value="AKT43483.1"/>
    <property type="molecule type" value="Genomic_DNA"/>
</dbReference>
<evidence type="ECO:0000313" key="4">
    <source>
        <dbReference type="Proteomes" id="UP000067626"/>
    </source>
</evidence>
<dbReference type="AlphaFoldDB" id="A0A0K1ES87"/>
<dbReference type="PANTHER" id="PTHR33840:SF1">
    <property type="entry name" value="TLE1 PHOSPHOLIPASE DOMAIN-CONTAINING PROTEIN"/>
    <property type="match status" value="1"/>
</dbReference>
<name>A0A0K1ES87_CHOCO</name>
<dbReference type="STRING" id="52.CMC5_077150"/>
<dbReference type="KEGG" id="ccro:CMC5_077150"/>
<protein>
    <recommendedName>
        <fullName evidence="2">T6SS Phospholipase effector Tle1-like catalytic domain-containing protein</fullName>
    </recommendedName>
</protein>
<dbReference type="RefSeq" id="WP_050434944.1">
    <property type="nucleotide sequence ID" value="NZ_CP012159.1"/>
</dbReference>
<organism evidence="3 4">
    <name type="scientific">Chondromyces crocatus</name>
    <dbReference type="NCBI Taxonomy" id="52"/>
    <lineage>
        <taxon>Bacteria</taxon>
        <taxon>Pseudomonadati</taxon>
        <taxon>Myxococcota</taxon>
        <taxon>Polyangia</taxon>
        <taxon>Polyangiales</taxon>
        <taxon>Polyangiaceae</taxon>
        <taxon>Chondromyces</taxon>
    </lineage>
</organism>
<accession>A0A0K1ES87</accession>
<dbReference type="PATRIC" id="fig|52.7.peg.8486"/>
<dbReference type="InterPro" id="IPR018712">
    <property type="entry name" value="Tle1-like_cat"/>
</dbReference>
<proteinExistence type="predicted"/>